<reference evidence="2" key="1">
    <citation type="journal article" date="2019" name="Int. J. Syst. Evol. Microbiol.">
        <title>The Global Catalogue of Microorganisms (GCM) 10K type strain sequencing project: providing services to taxonomists for standard genome sequencing and annotation.</title>
        <authorList>
            <consortium name="The Broad Institute Genomics Platform"/>
            <consortium name="The Broad Institute Genome Sequencing Center for Infectious Disease"/>
            <person name="Wu L."/>
            <person name="Ma J."/>
        </authorList>
    </citation>
    <scope>NUCLEOTIDE SEQUENCE [LARGE SCALE GENOMIC DNA]</scope>
    <source>
        <strain evidence="2">JCM 18401</strain>
    </source>
</reference>
<dbReference type="EMBL" id="BAABJZ010000074">
    <property type="protein sequence ID" value="GAA4888059.1"/>
    <property type="molecule type" value="Genomic_DNA"/>
</dbReference>
<evidence type="ECO:0000313" key="2">
    <source>
        <dbReference type="Proteomes" id="UP001499988"/>
    </source>
</evidence>
<organism evidence="1 2">
    <name type="scientific">Ferrimonas pelagia</name>
    <dbReference type="NCBI Taxonomy" id="1177826"/>
    <lineage>
        <taxon>Bacteria</taxon>
        <taxon>Pseudomonadati</taxon>
        <taxon>Pseudomonadota</taxon>
        <taxon>Gammaproteobacteria</taxon>
        <taxon>Alteromonadales</taxon>
        <taxon>Ferrimonadaceae</taxon>
        <taxon>Ferrimonas</taxon>
    </lineage>
</organism>
<protein>
    <submittedName>
        <fullName evidence="1">Uncharacterized protein</fullName>
    </submittedName>
</protein>
<accession>A0ABP9EW63</accession>
<proteinExistence type="predicted"/>
<keyword evidence="2" id="KW-1185">Reference proteome</keyword>
<dbReference type="RefSeq" id="WP_345335420.1">
    <property type="nucleotide sequence ID" value="NZ_BAABJZ010000074.1"/>
</dbReference>
<dbReference type="Proteomes" id="UP001499988">
    <property type="component" value="Unassembled WGS sequence"/>
</dbReference>
<dbReference type="InterPro" id="IPR017850">
    <property type="entry name" value="Alkaline_phosphatase_core_sf"/>
</dbReference>
<comment type="caution">
    <text evidence="1">The sequence shown here is derived from an EMBL/GenBank/DDBJ whole genome shotgun (WGS) entry which is preliminary data.</text>
</comment>
<sequence length="66" mass="7156">MPRGLPLEIDTIADYFFDAGYATGLIGNHTLSARFHQQGRERFVELGATGDILGKGGFQVKGDLLC</sequence>
<evidence type="ECO:0000313" key="1">
    <source>
        <dbReference type="EMBL" id="GAA4888059.1"/>
    </source>
</evidence>
<name>A0ABP9EW63_9GAMM</name>
<gene>
    <name evidence="1" type="ORF">GCM10023333_21810</name>
</gene>
<dbReference type="SUPFAM" id="SSF53649">
    <property type="entry name" value="Alkaline phosphatase-like"/>
    <property type="match status" value="1"/>
</dbReference>